<gene>
    <name evidence="3" type="ORF">POCTA_138.1.T0190264</name>
</gene>
<evidence type="ECO:0000256" key="1">
    <source>
        <dbReference type="SAM" id="Phobius"/>
    </source>
</evidence>
<evidence type="ECO:0008006" key="5">
    <source>
        <dbReference type="Google" id="ProtNLM"/>
    </source>
</evidence>
<keyword evidence="1" id="KW-0812">Transmembrane</keyword>
<keyword evidence="4" id="KW-1185">Reference proteome</keyword>
<sequence length="3037" mass="351966">MIFFILLWISQISLSQLQNDITCYYEYDDSILEQKQQKPQIKQIEIQADAISGDSRGFGFWSKYIANLVNSEEEYLYKPFDDPNCLFQVCQFNGFYFLKLLDDDQFNFAAIILNMNDNPISLTHDFYLFKQNSDIIQQASVKFQASLYENIWFYTSILYSSVDHLIRFYTNFNDQLFTLEYLLLSEKITIILGGYTTDLSQNIINNWSPLLHFKGKLSTIQEYNPFFYDDDFFYNLFQKCPYQAQKTTKIKYDVFRTLDPNIVQDDLQINLLQISTPNLRYTIRGWIKQNYMQAFSYYLQYFGEPFYQIDQPIFYFQYPFYVYNRKQGDLMIEFYYKVDFENNNETEIHIEVEFYKIPLGVPLYQDEELRKFDSLTIKKDNFYEKTQEWHYFVIDQGRTPKDGSAMQIRFYFRNEEPYIYNLGTYDYNTQYSGYMVTMIMLFRSQGLQIRSSANLNQLFIIVGQQEDDNDGYLCDSSCRDCIGPTKNDCVSCYTELNYFLTQFNSCECLYLNEYNQKSGICEPIERSQSLSITKEEDTEQFCQFGYFQVQFNNEYFCIKCPSGQEMNFLCGDCLHQSTTWYLKPICTFDYIQEQSTYAYIKRLRSNIQIDVYYINNDMNLQLQEGASEFCEATQLGCQNSNEFHLGVQIRMKCKTNRYYNNFQCLNCIESCILCQSKDVCLTCIENYFFNFKEKVCSPCPKECKTCQNAPSSILGYQCLSCQSQYTVNHFGQCQQCGIYCEFCIEDFNAQTQEYFVRCLTCVDNNKMTIRFNGVDCIILDIPNCQNVVLMSKTSPVYNALIYNFQPSNDLSDEKPICGLCQQSFAYNYELDMCDSLDLDASTCSIAYIVRLIVLGVDYGLQQICLKSPSQGGLSIEGDFCNTQLQNCLWCYTKKQKTNAYCLKCQQGYYSQRLTGQCQLCPENLHCKTCYHTTIGYNDEWKNNLILFIEFLKAQHDISYFYWSYDQSQNLDDYEIICTSCYTGYILRDNKCIKYCEDSCQSCIYLDGQYICQTCGQNIYHNLLSLVQNQCTVCPSYCEFCRERTYDEIQSINSLFIKTDINTIYTYQCLKPYQNDETLIYDSILGQFISCQNSEQCENVLTFEFNLFCNDEDYHAKLELIQDSELKNKFKKENVMFSQILQSNVQGNSFQIFDIDAIYDIMGKKTIKKVKLILVSNSEQVCQVPQLSYITQAFSKNVFQAIDVQLTIKSNIEKELQIVIFEEIHFTDFTLLRFENVQFMIQSNIYNKNINAYGFKSIELQLYKIVISTTSLTTSTFFTFQCTQLNQIVFSQVILRDMNIQNKNQKSFFSFLYDTISKTSSIQIENFSIEHSIFENTNILEFKSTDIQSINFNHININSVFMNSSLLNTQNDEILKSIIIANFIIQGKIENSEPFFLLNYAQSTNIQNVDLIDLVIIDSTFLQLERSGSISELLISDCHSFGSVSFIRNNVESQISKQIGFIYSIDNLKVTNLISSYETEILYFQAFDSITSEIIIKNIILEQVIIDEQQQSAYNQLQSYLIYIQLKQALVQSCKIVRGLGIQEFIFTNLQSLIFTDLIATQSQILLLHQYYDCSSIIKANNKYPSIIQLFDVRNTKLENFVITRMNFINSGFLLFTTQSKTSSSDQDALSINNLIIKDNLLITSQKDASASLMQITSNQKIIVNIEVVEIKQNQLHNYQKNLLKASSVAMLIYCPSGIINFRNSQIYDNFATNTTDSVINIISEQILFDQIQFVNNSYQNIEILVNNIDWQYPLSQIIYKNDLKSIFDFQNAYGNSYLEADVVVVQNSQVENSQGLNGIGLYISGQIVKLFNIQFKNLTTFFKYNEENGGCIFIKIPISGCKVELSGIVAQNILAKDYGSFLFVSSNQDQLHLSINNLTLSECISRKGSVIHAAFQKNSLQNVIQLQKIIIKNQKSALFNYMKQQINNQKALLDINNLVSIYVENTVLILKDIFIDNIFRESILEGVDQGDVILNKITILGGTAPQNNIILIQPREDLSTVILIKIISINNVKQVEKQNEQCEIVQNTISQKIIYMQCNSKATSEIPIFLKEDDKDKFQENECLNQKLQFSNTAIQLSAISISKIKSNDLISMFDISLSNNYYSNSLSGLVNLYINKQNLDAYSIVIKDLIILKNCCGQAGCLYINYDVFDVTAVMYTQNRLLASNSEKILQLVNHDIIINNYKCQENVADFGTCLLSNQTNIIVFNSIFIKNKALVAGGAIYFSGKQSFLFLVDSQIINNNASIAGAIYFDNSVRQDMKQYNTIVFDNQASYYGQNEVQAPTHLSITLNNYHYIYNTIIEQNTRNSLIESIDNQLESDQNVIYLPSGTPIKEYQKFNQISEQLEPMNFTFRIVALDDYYSKLNNLTNSNCTLETFVFDIEKNIAQETSNQILINKKSVLFDSNTNDYNLDDLVIYFDSDNTNKTYLQLVISCSCIQIPQYDENKVIIQSFHNNYKLFVNINTFKCRVGQIKSIQDNSCHECDPNLDQYSNQLNLNKCYIRDEQSTINVTSFGLNLRSGYWRPYFENNIVEECLNLRENCLGGWNSGDISCYKGHIGALCEQCDIWNIRGGGSFSTSQQYSCGSCDNVSYNLVQIIGFSIWSLITIVLSVKGANSVQSYQLESPYLIKILTNYLQIISSLTSFKLRLPVDVFYFLNGIGNPIQRISYSLDCYLIEMSTLEIHYLRLIWQLLIPCFYFSILSIVYSILISTKQLIYRGPIVMTAIIYMYIYFQPSIIGSLIALISTRTISNVPLIQANVAFKFDTPTHLKWVLTFCIPFLSLFGILIPLGLLLSLCKIRNKLIYKRGKSLLGYLYYEYKPNAYFWEIIKIVDKELLILVLIYYEDSIILKGSLIYFILFSYWSLNLKYQPFKSARLNQLDYQSTIICEISIIIGIGLNMGQQSQFYNISVIFFFTLIIINIFFLIKILLYIFNAYMNEMEKTFDLVKSTIHKNLPNRFRMSKQCLRLLKTNAESRERAKLNFQKLKTAYKKLQASKRQSMNIVLYNAMNSQQITTRLNTFSIRENLPNLPLVQISSKQ</sequence>
<dbReference type="CDD" id="cd00064">
    <property type="entry name" value="FU"/>
    <property type="match status" value="1"/>
</dbReference>
<dbReference type="InterPro" id="IPR006212">
    <property type="entry name" value="Furin_repeat"/>
</dbReference>
<comment type="caution">
    <text evidence="3">The sequence shown here is derived from an EMBL/GenBank/DDBJ whole genome shotgun (WGS) entry which is preliminary data.</text>
</comment>
<feature type="transmembrane region" description="Helical" evidence="1">
    <location>
        <begin position="2770"/>
        <end position="2795"/>
    </location>
</feature>
<keyword evidence="1" id="KW-0472">Membrane</keyword>
<protein>
    <recommendedName>
        <fullName evidence="5">Transmembrane protein</fullName>
    </recommendedName>
</protein>
<dbReference type="PANTHER" id="PTHR11319:SF35">
    <property type="entry name" value="OUTER MEMBRANE PROTEIN PMPC-RELATED"/>
    <property type="match status" value="1"/>
</dbReference>
<dbReference type="Proteomes" id="UP000683925">
    <property type="component" value="Unassembled WGS sequence"/>
</dbReference>
<organism evidence="3 4">
    <name type="scientific">Paramecium octaurelia</name>
    <dbReference type="NCBI Taxonomy" id="43137"/>
    <lineage>
        <taxon>Eukaryota</taxon>
        <taxon>Sar</taxon>
        <taxon>Alveolata</taxon>
        <taxon>Ciliophora</taxon>
        <taxon>Intramacronucleata</taxon>
        <taxon>Oligohymenophorea</taxon>
        <taxon>Peniculida</taxon>
        <taxon>Parameciidae</taxon>
        <taxon>Paramecium</taxon>
    </lineage>
</organism>
<proteinExistence type="predicted"/>
<dbReference type="OMA" id="IGYNDEW"/>
<feature type="signal peptide" evidence="2">
    <location>
        <begin position="1"/>
        <end position="15"/>
    </location>
</feature>
<name>A0A8S1T4A8_PAROT</name>
<feature type="transmembrane region" description="Helical" evidence="1">
    <location>
        <begin position="2834"/>
        <end position="2860"/>
    </location>
</feature>
<keyword evidence="1" id="KW-1133">Transmembrane helix</keyword>
<evidence type="ECO:0000313" key="3">
    <source>
        <dbReference type="EMBL" id="CAD8147103.1"/>
    </source>
</evidence>
<reference evidence="3" key="1">
    <citation type="submission" date="2021-01" db="EMBL/GenBank/DDBJ databases">
        <authorList>
            <consortium name="Genoscope - CEA"/>
            <person name="William W."/>
        </authorList>
    </citation>
    <scope>NUCLEOTIDE SEQUENCE</scope>
</reference>
<keyword evidence="2" id="KW-0732">Signal</keyword>
<feature type="transmembrane region" description="Helical" evidence="1">
    <location>
        <begin position="2686"/>
        <end position="2707"/>
    </location>
</feature>
<dbReference type="OrthoDB" id="306881at2759"/>
<evidence type="ECO:0000256" key="2">
    <source>
        <dbReference type="SAM" id="SignalP"/>
    </source>
</evidence>
<accession>A0A8S1T4A8</accession>
<feature type="chain" id="PRO_5035894207" description="Transmembrane protein" evidence="2">
    <location>
        <begin position="16"/>
        <end position="3037"/>
    </location>
</feature>
<feature type="transmembrane region" description="Helical" evidence="1">
    <location>
        <begin position="2910"/>
        <end position="2931"/>
    </location>
</feature>
<feature type="transmembrane region" description="Helical" evidence="1">
    <location>
        <begin position="2719"/>
        <end position="2743"/>
    </location>
</feature>
<dbReference type="PANTHER" id="PTHR11319">
    <property type="entry name" value="G PROTEIN-COUPLED RECEPTOR-RELATED"/>
    <property type="match status" value="1"/>
</dbReference>
<evidence type="ECO:0000313" key="4">
    <source>
        <dbReference type="Proteomes" id="UP000683925"/>
    </source>
</evidence>
<dbReference type="EMBL" id="CAJJDP010000019">
    <property type="protein sequence ID" value="CAD8147103.1"/>
    <property type="molecule type" value="Genomic_DNA"/>
</dbReference>